<dbReference type="Proteomes" id="UP000192783">
    <property type="component" value="Unassembled WGS sequence"/>
</dbReference>
<evidence type="ECO:0000313" key="3">
    <source>
        <dbReference type="EMBL" id="SMC28272.1"/>
    </source>
</evidence>
<dbReference type="OrthoDB" id="9809693at2"/>
<dbReference type="InterPro" id="IPR041920">
    <property type="entry name" value="ROS/MUCR_sf"/>
</dbReference>
<name>A0A1W1XWM6_9BACT</name>
<evidence type="ECO:0000313" key="4">
    <source>
        <dbReference type="Proteomes" id="UP000192783"/>
    </source>
</evidence>
<keyword evidence="4" id="KW-1185">Reference proteome</keyword>
<protein>
    <submittedName>
        <fullName evidence="3">Transcriptional regulator, MucR family</fullName>
    </submittedName>
</protein>
<reference evidence="3 4" key="1">
    <citation type="submission" date="2017-04" db="EMBL/GenBank/DDBJ databases">
        <authorList>
            <person name="Afonso C.L."/>
            <person name="Miller P.J."/>
            <person name="Scott M.A."/>
            <person name="Spackman E."/>
            <person name="Goraichik I."/>
            <person name="Dimitrov K.M."/>
            <person name="Suarez D.L."/>
            <person name="Swayne D.E."/>
        </authorList>
    </citation>
    <scope>NUCLEOTIDE SEQUENCE [LARGE SCALE GENOMIC DNA]</scope>
    <source>
        <strain evidence="3 4">DSM 13146</strain>
    </source>
</reference>
<dbReference type="Pfam" id="PF05443">
    <property type="entry name" value="ROS_MUCR"/>
    <property type="match status" value="1"/>
</dbReference>
<proteinExistence type="inferred from homology"/>
<dbReference type="STRING" id="1121390.SAMN02746041_03223"/>
<dbReference type="InterPro" id="IPR008807">
    <property type="entry name" value="ROS_MUCR"/>
</dbReference>
<dbReference type="RefSeq" id="WP_084059100.1">
    <property type="nucleotide sequence ID" value="NZ_FWXF01000030.1"/>
</dbReference>
<feature type="region of interest" description="Disordered" evidence="2">
    <location>
        <begin position="47"/>
        <end position="68"/>
    </location>
</feature>
<evidence type="ECO:0000256" key="2">
    <source>
        <dbReference type="SAM" id="MobiDB-lite"/>
    </source>
</evidence>
<dbReference type="Gene3D" id="1.10.10.1550">
    <property type="entry name" value="ROS/MUCR transcriptional regulator protein"/>
    <property type="match status" value="1"/>
</dbReference>
<dbReference type="GO" id="GO:0006355">
    <property type="term" value="P:regulation of DNA-templated transcription"/>
    <property type="evidence" value="ECO:0007669"/>
    <property type="project" value="InterPro"/>
</dbReference>
<feature type="compositionally biased region" description="Basic and acidic residues" evidence="2">
    <location>
        <begin position="57"/>
        <end position="68"/>
    </location>
</feature>
<dbReference type="EMBL" id="FWXF01000030">
    <property type="protein sequence ID" value="SMC28272.1"/>
    <property type="molecule type" value="Genomic_DNA"/>
</dbReference>
<accession>A0A1W1XWM6</accession>
<dbReference type="GO" id="GO:0008270">
    <property type="term" value="F:zinc ion binding"/>
    <property type="evidence" value="ECO:0007669"/>
    <property type="project" value="InterPro"/>
</dbReference>
<dbReference type="GO" id="GO:0003677">
    <property type="term" value="F:DNA binding"/>
    <property type="evidence" value="ECO:0007669"/>
    <property type="project" value="InterPro"/>
</dbReference>
<evidence type="ECO:0000256" key="1">
    <source>
        <dbReference type="ARBA" id="ARBA00007031"/>
    </source>
</evidence>
<gene>
    <name evidence="3" type="ORF">SAMN02746041_03223</name>
</gene>
<organism evidence="3 4">
    <name type="scientific">Desulfacinum hydrothermale DSM 13146</name>
    <dbReference type="NCBI Taxonomy" id="1121390"/>
    <lineage>
        <taxon>Bacteria</taxon>
        <taxon>Pseudomonadati</taxon>
        <taxon>Thermodesulfobacteriota</taxon>
        <taxon>Syntrophobacteria</taxon>
        <taxon>Syntrophobacterales</taxon>
        <taxon>Syntrophobacteraceae</taxon>
        <taxon>Desulfacinum</taxon>
    </lineage>
</organism>
<comment type="similarity">
    <text evidence="1">Belongs to the ros/MucR family.</text>
</comment>
<dbReference type="AlphaFoldDB" id="A0A1W1XWM6"/>
<sequence>MDSEILRMASSIVQNMVATRTQNPMSIEDVEEALQRVCATLAQLESAASAEGIQPVAKKEGPPVEPEKSIQDSHVVCLECGKTFSQLTANHLKTHGLTPREYKKKWGFRVRDSLACRNLQKTRSKAAKKRGLPQKLLEYQEARRQAAKQAGQ</sequence>